<organism evidence="1 2">
    <name type="scientific">Glossina morsitans morsitans</name>
    <name type="common">Savannah tsetse fly</name>
    <dbReference type="NCBI Taxonomy" id="37546"/>
    <lineage>
        <taxon>Eukaryota</taxon>
        <taxon>Metazoa</taxon>
        <taxon>Ecdysozoa</taxon>
        <taxon>Arthropoda</taxon>
        <taxon>Hexapoda</taxon>
        <taxon>Insecta</taxon>
        <taxon>Pterygota</taxon>
        <taxon>Neoptera</taxon>
        <taxon>Endopterygota</taxon>
        <taxon>Diptera</taxon>
        <taxon>Brachycera</taxon>
        <taxon>Muscomorpha</taxon>
        <taxon>Hippoboscoidea</taxon>
        <taxon>Glossinidae</taxon>
        <taxon>Glossina</taxon>
    </lineage>
</organism>
<evidence type="ECO:0000313" key="1">
    <source>
        <dbReference type="EnsemblMetazoa" id="GMOY010165-PA"/>
    </source>
</evidence>
<dbReference type="Proteomes" id="UP000092444">
    <property type="component" value="Unassembled WGS sequence"/>
</dbReference>
<dbReference type="EnsemblMetazoa" id="GMOY010165-RA">
    <property type="protein sequence ID" value="GMOY010165-PA"/>
    <property type="gene ID" value="GMOY010165"/>
</dbReference>
<dbReference type="VEuPathDB" id="VectorBase:GMOY010165"/>
<dbReference type="PANTHER" id="PTHR16023">
    <property type="entry name" value="TAX1 BINDING PROTEIN-RELATED"/>
    <property type="match status" value="1"/>
</dbReference>
<name>A0A1B0GA28_GLOMM</name>
<dbReference type="AlphaFoldDB" id="A0A1B0GA28"/>
<dbReference type="EMBL" id="CCAG010018854">
    <property type="status" value="NOT_ANNOTATED_CDS"/>
    <property type="molecule type" value="Genomic_DNA"/>
</dbReference>
<proteinExistence type="predicted"/>
<dbReference type="GO" id="GO:0006661">
    <property type="term" value="P:phosphatidylinositol biosynthetic process"/>
    <property type="evidence" value="ECO:0007669"/>
    <property type="project" value="InterPro"/>
</dbReference>
<dbReference type="InterPro" id="IPR026825">
    <property type="entry name" value="Vac14"/>
</dbReference>
<keyword evidence="2" id="KW-1185">Reference proteome</keyword>
<reference evidence="1" key="1">
    <citation type="submission" date="2020-05" db="UniProtKB">
        <authorList>
            <consortium name="EnsemblMetazoa"/>
        </authorList>
    </citation>
    <scope>IDENTIFICATION</scope>
    <source>
        <strain evidence="1">Yale</strain>
    </source>
</reference>
<dbReference type="PANTHER" id="PTHR16023:SF0">
    <property type="entry name" value="PROTEIN VAC14 HOMOLOG"/>
    <property type="match status" value="1"/>
</dbReference>
<dbReference type="STRING" id="37546.A0A1B0GA28"/>
<evidence type="ECO:0000313" key="2">
    <source>
        <dbReference type="Proteomes" id="UP000092444"/>
    </source>
</evidence>
<sequence length="117" mass="13611">LIAQSIALAWIREFVLIFGSNVLPYASRIFIAILPCLEYNEDSVENTEECVVSVNKSMMKLVSSKEHKTQNIEQIDLKYIMTVLSRYFSHNSAQTKIAVLVWIYHLVINFLMRCRHM</sequence>
<dbReference type="GO" id="GO:0070772">
    <property type="term" value="C:PAS complex"/>
    <property type="evidence" value="ECO:0007669"/>
    <property type="project" value="InterPro"/>
</dbReference>
<accession>A0A1B0GA28</accession>
<protein>
    <submittedName>
        <fullName evidence="1">Uncharacterized protein</fullName>
    </submittedName>
</protein>
<dbReference type="GO" id="GO:0010008">
    <property type="term" value="C:endosome membrane"/>
    <property type="evidence" value="ECO:0007669"/>
    <property type="project" value="TreeGrafter"/>
</dbReference>